<dbReference type="EMBL" id="AM480510">
    <property type="protein sequence ID" value="CAN77516.1"/>
    <property type="molecule type" value="Genomic_DNA"/>
</dbReference>
<dbReference type="InterPro" id="IPR013083">
    <property type="entry name" value="Znf_RING/FYVE/PHD"/>
</dbReference>
<keyword evidence="4" id="KW-0808">Transferase</keyword>
<dbReference type="InterPro" id="IPR052608">
    <property type="entry name" value="U-box_domain_protein"/>
</dbReference>
<dbReference type="SUPFAM" id="SSF57850">
    <property type="entry name" value="RING/U-box"/>
    <property type="match status" value="1"/>
</dbReference>
<evidence type="ECO:0000256" key="3">
    <source>
        <dbReference type="ARBA" id="ARBA00012483"/>
    </source>
</evidence>
<accession>A5C353</accession>
<dbReference type="EC" id="2.3.2.27" evidence="3"/>
<comment type="pathway">
    <text evidence="2">Protein modification; protein ubiquitination.</text>
</comment>
<feature type="coiled-coil region" evidence="6">
    <location>
        <begin position="126"/>
        <end position="153"/>
    </location>
</feature>
<dbReference type="PANTHER" id="PTHR45958">
    <property type="entry name" value="RING-TYPE E3 UBIQUITIN TRANSFERASE"/>
    <property type="match status" value="1"/>
</dbReference>
<dbReference type="SMART" id="SM00504">
    <property type="entry name" value="Ubox"/>
    <property type="match status" value="1"/>
</dbReference>
<evidence type="ECO:0000259" key="7">
    <source>
        <dbReference type="PROSITE" id="PS51698"/>
    </source>
</evidence>
<evidence type="ECO:0000313" key="8">
    <source>
        <dbReference type="EMBL" id="CAN77516.1"/>
    </source>
</evidence>
<keyword evidence="5" id="KW-0677">Repeat</keyword>
<dbReference type="InterPro" id="IPR003613">
    <property type="entry name" value="Ubox_domain"/>
</dbReference>
<feature type="domain" description="U-box" evidence="7">
    <location>
        <begin position="259"/>
        <end position="333"/>
    </location>
</feature>
<dbReference type="UniPathway" id="UPA00143"/>
<dbReference type="Gene3D" id="1.25.10.10">
    <property type="entry name" value="Leucine-rich Repeat Variant"/>
    <property type="match status" value="3"/>
</dbReference>
<gene>
    <name evidence="8" type="ORF">VITISV_040938</name>
</gene>
<dbReference type="InterPro" id="IPR059179">
    <property type="entry name" value="MLKL-like_MCAfunc"/>
</dbReference>
<dbReference type="GO" id="GO:0016567">
    <property type="term" value="P:protein ubiquitination"/>
    <property type="evidence" value="ECO:0007669"/>
    <property type="project" value="UniProtKB-UniPathway"/>
</dbReference>
<feature type="coiled-coil region" evidence="6">
    <location>
        <begin position="58"/>
        <end position="88"/>
    </location>
</feature>
<sequence>MALELVPIGTILAVLTNQVLKTAHAAKDVLIGKECFKVLSKHLFDIEPVLKELQLQKLNDSQAAKQALENLEEDVKKANNLVERYKNCARFYLLFKCRHIVKEVEEVTRDIGRSLAALSLANTEVLAGISDQVNRLQNEMQRVEFEASQSQIKIVDKLNQGINDAKLDQDFANDMLEEIAMAVGVPVEPSEISKELKNLRKEKEETANRKERAEAFFLEQVIELLSRADAAKDFEQVKEHYVQRAQVIERYDCSREDITPLKTFICPISQTVMVDPVNLCTDTTCERAAIKAWFDRGERTDPETGDLLGDFTLRPNLRLRQSIEEWREINYCLKIRSSKEKLLSGVDLSVEAALIQMQDLIRENSINKDWITIGGLTAIIVSILGSSHNKDVKRNILITLKYVVEGHARNKEKVVEFKGLDHIIPCLGRDSSISKAAVELLYELLQDKSGWNVSVCRKLSQTCSAILFLVTLLKGPVKESAEKAEKILMKLCDEDEENISRAARADWYKPLIDRIIRGSETSRISKVRTLVNMELVDQNITLLGKEGVIPPLLEMASGNVESQEASLSALVKLSGCHANKELIAAAGGVPIIVDLIFSPHTAIIIARCCEVLEKLTSNDDGIKFLVDKNKKQLEIEQIIKKLLAFLQSPNSSNIMLRPALRALLGICKSEARFIKTAVLTANGVSLILPLLDGSDPEIREIAINLLSLFSQHEPEGVVEYLLKPKRLEALVGFLENGDKADVQMAAAGLLANLPKSEVPLTMKLIELEGLNAIISILRSGTMGAKENALTALFRFTDPANLDSQRKVVELGAYPLLVRFLRVGSVTAKARAAALIGNLSTSSPELAVVPKPARCLCFRSSRVPLCPAHGEIDATAYEAIQTLSTLVREDSPQRGANVLHKADAINPTLEILNWGPGPLKEQALVLLEKVLTVKEMVEKYGSIARLRLVDITGRINIHEDGNFRRKAAGVLALLERYSGFDTSSLATGLNGVAQQLARGLEGAMGLGRWIEMATVTCVGEIAQKKFHLRNFLTKMSSIGTSKGILEIGKFALYVSIPIGLMYTLANNSENMKKLIQMVFSFLSRFYETGIAYLFFTSLYEFMNEAMAFEVWLGTRPVIAPNTRILPLVSRAFEIQEGTRLVYNILSYF</sequence>
<dbReference type="Gene3D" id="3.30.40.10">
    <property type="entry name" value="Zinc/RING finger domain, C3HC4 (zinc finger)"/>
    <property type="match status" value="1"/>
</dbReference>
<dbReference type="GO" id="GO:0007166">
    <property type="term" value="P:cell surface receptor signaling pathway"/>
    <property type="evidence" value="ECO:0007669"/>
    <property type="project" value="InterPro"/>
</dbReference>
<evidence type="ECO:0000256" key="5">
    <source>
        <dbReference type="ARBA" id="ARBA00022737"/>
    </source>
</evidence>
<dbReference type="InterPro" id="IPR036537">
    <property type="entry name" value="Adaptor_Cbl_N_dom_sf"/>
</dbReference>
<dbReference type="Gene3D" id="1.20.930.20">
    <property type="entry name" value="Adaptor protein Cbl, N-terminal domain"/>
    <property type="match status" value="1"/>
</dbReference>
<name>A5C353_VITVI</name>
<protein>
    <recommendedName>
        <fullName evidence="3">RING-type E3 ubiquitin transferase</fullName>
        <ecNumber evidence="3">2.3.2.27</ecNumber>
    </recommendedName>
</protein>
<dbReference type="SMART" id="SM00185">
    <property type="entry name" value="ARM"/>
    <property type="match status" value="7"/>
</dbReference>
<dbReference type="InterPro" id="IPR011989">
    <property type="entry name" value="ARM-like"/>
</dbReference>
<comment type="catalytic activity">
    <reaction evidence="1">
        <text>S-ubiquitinyl-[E2 ubiquitin-conjugating enzyme]-L-cysteine + [acceptor protein]-L-lysine = [E2 ubiquitin-conjugating enzyme]-L-cysteine + N(6)-ubiquitinyl-[acceptor protein]-L-lysine.</text>
        <dbReference type="EC" id="2.3.2.27"/>
    </reaction>
</comment>
<proteinExistence type="predicted"/>
<dbReference type="AlphaFoldDB" id="A5C353"/>
<dbReference type="PANTHER" id="PTHR45958:SF15">
    <property type="entry name" value="RING-TYPE E3 UBIQUITIN TRANSFERASE"/>
    <property type="match status" value="1"/>
</dbReference>
<dbReference type="InterPro" id="IPR000225">
    <property type="entry name" value="Armadillo"/>
</dbReference>
<reference evidence="8" key="1">
    <citation type="journal article" date="2007" name="PLoS ONE">
        <title>The first genome sequence of an elite grapevine cultivar (Pinot noir Vitis vinifera L.): coping with a highly heterozygous genome.</title>
        <authorList>
            <person name="Velasco R."/>
            <person name="Zharkikh A."/>
            <person name="Troggio M."/>
            <person name="Cartwright D.A."/>
            <person name="Cestaro A."/>
            <person name="Pruss D."/>
            <person name="Pindo M."/>
            <person name="FitzGerald L.M."/>
            <person name="Vezzulli S."/>
            <person name="Reid J."/>
            <person name="Malacarne G."/>
            <person name="Iliev D."/>
            <person name="Coppola G."/>
            <person name="Wardell B."/>
            <person name="Micheletti D."/>
            <person name="Macalma T."/>
            <person name="Facci M."/>
            <person name="Mitchell J.T."/>
            <person name="Perazzolli M."/>
            <person name="Eldredge G."/>
            <person name="Gatto P."/>
            <person name="Oyzerski R."/>
            <person name="Moretto M."/>
            <person name="Gutin N."/>
            <person name="Stefanini M."/>
            <person name="Chen Y."/>
            <person name="Segala C."/>
            <person name="Davenport C."/>
            <person name="Dematte L."/>
            <person name="Mraz A."/>
            <person name="Battilana J."/>
            <person name="Stormo K."/>
            <person name="Costa F."/>
            <person name="Tao Q."/>
            <person name="Si-Ammour A."/>
            <person name="Harkins T."/>
            <person name="Lackey A."/>
            <person name="Perbost C."/>
            <person name="Taillon B."/>
            <person name="Stella A."/>
            <person name="Solovyev V."/>
            <person name="Fawcett J.A."/>
            <person name="Sterck L."/>
            <person name="Vandepoele K."/>
            <person name="Grando S.M."/>
            <person name="Toppo S."/>
            <person name="Moser C."/>
            <person name="Lanchbury J."/>
            <person name="Bogden R."/>
            <person name="Skolnick M."/>
            <person name="Sgaramella V."/>
            <person name="Bhatnagar S.K."/>
            <person name="Fontana P."/>
            <person name="Gutin A."/>
            <person name="Van de Peer Y."/>
            <person name="Salamini F."/>
            <person name="Viola R."/>
        </authorList>
    </citation>
    <scope>NUCLEOTIDE SEQUENCE</scope>
</reference>
<organism evidence="8">
    <name type="scientific">Vitis vinifera</name>
    <name type="common">Grape</name>
    <dbReference type="NCBI Taxonomy" id="29760"/>
    <lineage>
        <taxon>Eukaryota</taxon>
        <taxon>Viridiplantae</taxon>
        <taxon>Streptophyta</taxon>
        <taxon>Embryophyta</taxon>
        <taxon>Tracheophyta</taxon>
        <taxon>Spermatophyta</taxon>
        <taxon>Magnoliopsida</taxon>
        <taxon>eudicotyledons</taxon>
        <taxon>Gunneridae</taxon>
        <taxon>Pentapetalae</taxon>
        <taxon>rosids</taxon>
        <taxon>Vitales</taxon>
        <taxon>Vitaceae</taxon>
        <taxon>Viteae</taxon>
        <taxon>Vitis</taxon>
    </lineage>
</organism>
<evidence type="ECO:0000256" key="4">
    <source>
        <dbReference type="ARBA" id="ARBA00022679"/>
    </source>
</evidence>
<dbReference type="ExpressionAtlas" id="A5C353">
    <property type="expression patterns" value="baseline and differential"/>
</dbReference>
<dbReference type="SUPFAM" id="SSF48371">
    <property type="entry name" value="ARM repeat"/>
    <property type="match status" value="1"/>
</dbReference>
<dbReference type="Pfam" id="PF04564">
    <property type="entry name" value="U-box"/>
    <property type="match status" value="1"/>
</dbReference>
<dbReference type="CDD" id="cd21037">
    <property type="entry name" value="MLKL_NTD"/>
    <property type="match status" value="1"/>
</dbReference>
<evidence type="ECO:0000256" key="1">
    <source>
        <dbReference type="ARBA" id="ARBA00000900"/>
    </source>
</evidence>
<dbReference type="GO" id="GO:0061630">
    <property type="term" value="F:ubiquitin protein ligase activity"/>
    <property type="evidence" value="ECO:0007669"/>
    <property type="project" value="UniProtKB-EC"/>
</dbReference>
<evidence type="ECO:0000256" key="2">
    <source>
        <dbReference type="ARBA" id="ARBA00004906"/>
    </source>
</evidence>
<dbReference type="InterPro" id="IPR016024">
    <property type="entry name" value="ARM-type_fold"/>
</dbReference>
<keyword evidence="6" id="KW-0175">Coiled coil</keyword>
<dbReference type="PROSITE" id="PS51698">
    <property type="entry name" value="U_BOX"/>
    <property type="match status" value="1"/>
</dbReference>
<evidence type="ECO:0000256" key="6">
    <source>
        <dbReference type="SAM" id="Coils"/>
    </source>
</evidence>